<dbReference type="GO" id="GO:0030170">
    <property type="term" value="F:pyridoxal phosphate binding"/>
    <property type="evidence" value="ECO:0007669"/>
    <property type="project" value="InterPro"/>
</dbReference>
<dbReference type="KEGG" id="pbs:Plabr_3823"/>
<dbReference type="PANTHER" id="PTHR36930:SF1">
    <property type="entry name" value="MOSC DOMAIN-CONTAINING PROTEIN"/>
    <property type="match status" value="1"/>
</dbReference>
<reference evidence="3" key="1">
    <citation type="submission" date="2011-02" db="EMBL/GenBank/DDBJ databases">
        <title>The complete genome of Planctomyces brasiliensis DSM 5305.</title>
        <authorList>
            <person name="Lucas S."/>
            <person name="Copeland A."/>
            <person name="Lapidus A."/>
            <person name="Bruce D."/>
            <person name="Goodwin L."/>
            <person name="Pitluck S."/>
            <person name="Kyrpides N."/>
            <person name="Mavromatis K."/>
            <person name="Pagani I."/>
            <person name="Ivanova N."/>
            <person name="Ovchinnikova G."/>
            <person name="Lu M."/>
            <person name="Detter J.C."/>
            <person name="Han C."/>
            <person name="Land M."/>
            <person name="Hauser L."/>
            <person name="Markowitz V."/>
            <person name="Cheng J.-F."/>
            <person name="Hugenholtz P."/>
            <person name="Woyke T."/>
            <person name="Wu D."/>
            <person name="Tindall B."/>
            <person name="Pomrenke H.G."/>
            <person name="Brambilla E."/>
            <person name="Klenk H.-P."/>
            <person name="Eisen J.A."/>
        </authorList>
    </citation>
    <scope>NUCLEOTIDE SEQUENCE [LARGE SCALE GENOMIC DNA]</scope>
    <source>
        <strain evidence="3">ATCC 49424 / DSM 5305 / JCM 21570 / NBRC 103401 / IFAM 1448</strain>
    </source>
</reference>
<dbReference type="AlphaFoldDB" id="F0SST0"/>
<dbReference type="Gene3D" id="2.40.33.20">
    <property type="entry name" value="PK beta-barrel domain-like"/>
    <property type="match status" value="1"/>
</dbReference>
<protein>
    <submittedName>
        <fullName evidence="2">MOSC domain containing protein</fullName>
    </submittedName>
</protein>
<feature type="domain" description="MOSC" evidence="1">
    <location>
        <begin position="30"/>
        <end position="159"/>
    </location>
</feature>
<dbReference type="Proteomes" id="UP000006860">
    <property type="component" value="Chromosome"/>
</dbReference>
<evidence type="ECO:0000313" key="2">
    <source>
        <dbReference type="EMBL" id="ADY61408.1"/>
    </source>
</evidence>
<dbReference type="InterPro" id="IPR011037">
    <property type="entry name" value="Pyrv_Knase-like_insert_dom_sf"/>
</dbReference>
<gene>
    <name evidence="2" type="ordered locus">Plabr_3823</name>
</gene>
<sequence>MESLRELTEGPLPTGRVEWIGIARERRGEIEELQTAEVRESTGIEGEHHATSGRSKRQVSLIQAEHLPLIAKFAGMDEVSPALLRRNLVISGVNLLALKQREFQIGDVVLRGSGPCPPCSRMEENLGPGGYSAVRGHGGIVAEVLRGGTFNVGDEVVVLNTLSIDESLPEAEQSNRYGRGTRG</sequence>
<dbReference type="EMBL" id="CP002546">
    <property type="protein sequence ID" value="ADY61408.1"/>
    <property type="molecule type" value="Genomic_DNA"/>
</dbReference>
<dbReference type="OrthoDB" id="1550913at2"/>
<evidence type="ECO:0000313" key="3">
    <source>
        <dbReference type="Proteomes" id="UP000006860"/>
    </source>
</evidence>
<dbReference type="InterPro" id="IPR005302">
    <property type="entry name" value="MoCF_Sase_C"/>
</dbReference>
<dbReference type="Pfam" id="PF03473">
    <property type="entry name" value="MOSC"/>
    <property type="match status" value="1"/>
</dbReference>
<name>F0SST0_RUBBR</name>
<dbReference type="HOGENOM" id="CLU_104911_2_0_0"/>
<dbReference type="InterPro" id="IPR052716">
    <property type="entry name" value="MOSC_domain"/>
</dbReference>
<keyword evidence="3" id="KW-1185">Reference proteome</keyword>
<proteinExistence type="predicted"/>
<evidence type="ECO:0000259" key="1">
    <source>
        <dbReference type="PROSITE" id="PS51340"/>
    </source>
</evidence>
<dbReference type="RefSeq" id="WP_013630127.1">
    <property type="nucleotide sequence ID" value="NC_015174.1"/>
</dbReference>
<dbReference type="eggNOG" id="COG2258">
    <property type="taxonomic scope" value="Bacteria"/>
</dbReference>
<dbReference type="GO" id="GO:0030151">
    <property type="term" value="F:molybdenum ion binding"/>
    <property type="evidence" value="ECO:0007669"/>
    <property type="project" value="InterPro"/>
</dbReference>
<dbReference type="SUPFAM" id="SSF50800">
    <property type="entry name" value="PK beta-barrel domain-like"/>
    <property type="match status" value="1"/>
</dbReference>
<dbReference type="PANTHER" id="PTHR36930">
    <property type="entry name" value="METAL-SULFUR CLUSTER BIOSYNTHESIS PROTEINS YUAD-RELATED"/>
    <property type="match status" value="1"/>
</dbReference>
<dbReference type="GO" id="GO:0003824">
    <property type="term" value="F:catalytic activity"/>
    <property type="evidence" value="ECO:0007669"/>
    <property type="project" value="InterPro"/>
</dbReference>
<accession>F0SST0</accession>
<dbReference type="PROSITE" id="PS51340">
    <property type="entry name" value="MOSC"/>
    <property type="match status" value="1"/>
</dbReference>
<organism evidence="2 3">
    <name type="scientific">Rubinisphaera brasiliensis (strain ATCC 49424 / DSM 5305 / JCM 21570 / IAM 15109 / NBRC 103401 / IFAM 1448)</name>
    <name type="common">Planctomyces brasiliensis</name>
    <dbReference type="NCBI Taxonomy" id="756272"/>
    <lineage>
        <taxon>Bacteria</taxon>
        <taxon>Pseudomonadati</taxon>
        <taxon>Planctomycetota</taxon>
        <taxon>Planctomycetia</taxon>
        <taxon>Planctomycetales</taxon>
        <taxon>Planctomycetaceae</taxon>
        <taxon>Rubinisphaera</taxon>
    </lineage>
</organism>